<gene>
    <name evidence="1" type="ORF">SAMN06265377_2521</name>
</gene>
<evidence type="ECO:0000313" key="1">
    <source>
        <dbReference type="EMBL" id="SNZ00696.1"/>
    </source>
</evidence>
<sequence length="229" mass="26659">MRENIQAKPQNMPFQKKVNPNFPLSGIRTFVTADGLNEFIKVLEKEFFAEVGVQCRYHTNNEKTDLVLDLYCNFGLTESLHHFNNGDWGGFACIEKEGTVTSAFDAAFQKLGANNNNTVDIAELSLHFRDTSLIITRIYDHSIPEQLEDVISKASEHFVYFTRGLTQMPYEIFVPVFEDKQKEDAKVINDQKPYFDYWGLYFEDDLQHDVIVYNLKTKQLRKEDFFLLD</sequence>
<evidence type="ECO:0000313" key="2">
    <source>
        <dbReference type="Proteomes" id="UP000219048"/>
    </source>
</evidence>
<reference evidence="2" key="1">
    <citation type="submission" date="2017-09" db="EMBL/GenBank/DDBJ databases">
        <authorList>
            <person name="Varghese N."/>
            <person name="Submissions S."/>
        </authorList>
    </citation>
    <scope>NUCLEOTIDE SEQUENCE [LARGE SCALE GENOMIC DNA]</scope>
    <source>
        <strain evidence="2">DSM 25885</strain>
    </source>
</reference>
<dbReference type="AlphaFoldDB" id="A0A285MY25"/>
<dbReference type="EMBL" id="OBEH01000003">
    <property type="protein sequence ID" value="SNZ00696.1"/>
    <property type="molecule type" value="Genomic_DNA"/>
</dbReference>
<accession>A0A285MY25</accession>
<protein>
    <submittedName>
        <fullName evidence="1">Uncharacterized protein</fullName>
    </submittedName>
</protein>
<dbReference type="Proteomes" id="UP000219048">
    <property type="component" value="Unassembled WGS sequence"/>
</dbReference>
<name>A0A285MY25_9FLAO</name>
<organism evidence="1 2">
    <name type="scientific">Flagellimonas pacifica</name>
    <dbReference type="NCBI Taxonomy" id="1247520"/>
    <lineage>
        <taxon>Bacteria</taxon>
        <taxon>Pseudomonadati</taxon>
        <taxon>Bacteroidota</taxon>
        <taxon>Flavobacteriia</taxon>
        <taxon>Flavobacteriales</taxon>
        <taxon>Flavobacteriaceae</taxon>
        <taxon>Flagellimonas</taxon>
    </lineage>
</organism>
<keyword evidence="2" id="KW-1185">Reference proteome</keyword>
<proteinExistence type="predicted"/>